<proteinExistence type="predicted"/>
<keyword evidence="2" id="KW-1133">Transmembrane helix</keyword>
<feature type="transmembrane region" description="Helical" evidence="2">
    <location>
        <begin position="49"/>
        <end position="69"/>
    </location>
</feature>
<name>A0A6J4J3Q8_9ACTN</name>
<organism evidence="3">
    <name type="scientific">uncultured Mycobacteriales bacterium</name>
    <dbReference type="NCBI Taxonomy" id="581187"/>
    <lineage>
        <taxon>Bacteria</taxon>
        <taxon>Bacillati</taxon>
        <taxon>Actinomycetota</taxon>
        <taxon>Actinomycetes</taxon>
        <taxon>Mycobacteriales</taxon>
        <taxon>environmental samples</taxon>
    </lineage>
</organism>
<gene>
    <name evidence="3" type="ORF">AVDCRST_MAG41-2639</name>
</gene>
<evidence type="ECO:0000256" key="2">
    <source>
        <dbReference type="SAM" id="Phobius"/>
    </source>
</evidence>
<dbReference type="AlphaFoldDB" id="A0A6J4J3Q8"/>
<protein>
    <submittedName>
        <fullName evidence="3">Uncharacterized protein</fullName>
    </submittedName>
</protein>
<evidence type="ECO:0000313" key="3">
    <source>
        <dbReference type="EMBL" id="CAA9266178.1"/>
    </source>
</evidence>
<keyword evidence="2" id="KW-0472">Membrane</keyword>
<evidence type="ECO:0000256" key="1">
    <source>
        <dbReference type="SAM" id="MobiDB-lite"/>
    </source>
</evidence>
<keyword evidence="2" id="KW-0812">Transmembrane</keyword>
<feature type="region of interest" description="Disordered" evidence="1">
    <location>
        <begin position="1"/>
        <end position="41"/>
    </location>
</feature>
<sequence>MVGADRTGSRAGPDKPTFGPGGPVRAARKAADPARTPVTRENGMRFRRIAVVAAAAGALLAAGGAPAAAAPDTAGTKTSFIRVTGAVSIDRSDPRVGHVRAVYRCTGTGALWASVKQVADRSRDPRLAAEGSSAIAEAWSDSHRNAVTCDGRVRTAVFTVDQLEPYFTENGPTGQKSDVYGPLRSGWGWTQLCLFDDANTEVPLSDMVFTRVVARR</sequence>
<accession>A0A6J4J3Q8</accession>
<reference evidence="3" key="1">
    <citation type="submission" date="2020-02" db="EMBL/GenBank/DDBJ databases">
        <authorList>
            <person name="Meier V. D."/>
        </authorList>
    </citation>
    <scope>NUCLEOTIDE SEQUENCE</scope>
    <source>
        <strain evidence="3">AVDCRST_MAG41</strain>
    </source>
</reference>
<dbReference type="EMBL" id="CADCTP010000243">
    <property type="protein sequence ID" value="CAA9266178.1"/>
    <property type="molecule type" value="Genomic_DNA"/>
</dbReference>